<dbReference type="AlphaFoldDB" id="A0A0K8URR6"/>
<evidence type="ECO:0000313" key="2">
    <source>
        <dbReference type="EMBL" id="JAI50181.1"/>
    </source>
</evidence>
<dbReference type="EMBL" id="GDHF01022932">
    <property type="protein sequence ID" value="JAI29382.1"/>
    <property type="molecule type" value="Transcribed_RNA"/>
</dbReference>
<sequence length="536" mass="61507">MGTTWPQHIYYNTTATLELKQRQRYPQKQQQGQQFRNIVTSETLPAHQRHVSSLTSGNNLQTSHQQQLLVKIQQQQQRHLEQYRRHCYHIVCRPLQQSTIFGVTATRSRRHFKSRLTIRNCIEPSYRCCMRVLQTKLTKGYITVLKRQRHGNQLLPQSDQAPGQQTRRCRRNRNHTKLQMIFIRFVSWTVVGEAEAKVKAQKATVTCQQNALRDCNNNNRNSKNVGIRKAEAEHCCVNGQELKVLQICQVQVCLTPTNNNKDWAVMLPTNLLVLLQVYAKHLQGIALDSGHKLLLTRTVHKQRRNITTQTTKPNAANQTKRNKAKHTTLPETATQLGNAIAAAIRISFRHVHANLPEMLSNSNNNYNSAVFQTAPTKNFLSCLPTAAGRSLAMLHLSYSNNHKQQQLQQLQHLCNHNPQQQQKSQMNNEVYFNTKATKIANCSTRGVLRTNSIWKELLQLMLTLVAVAAQFYLRCVALCVRSFCLPWPTCKPCHALFSHSSLSSTCCRYFMQNATRHSFHVLAAHRMAHSPRRCCT</sequence>
<organism evidence="1">
    <name type="scientific">Bactrocera latifrons</name>
    <name type="common">Malaysian fruit fly</name>
    <name type="synonym">Chaetodacus latifrons</name>
    <dbReference type="NCBI Taxonomy" id="174628"/>
    <lineage>
        <taxon>Eukaryota</taxon>
        <taxon>Metazoa</taxon>
        <taxon>Ecdysozoa</taxon>
        <taxon>Arthropoda</taxon>
        <taxon>Hexapoda</taxon>
        <taxon>Insecta</taxon>
        <taxon>Pterygota</taxon>
        <taxon>Neoptera</taxon>
        <taxon>Endopterygota</taxon>
        <taxon>Diptera</taxon>
        <taxon>Brachycera</taxon>
        <taxon>Muscomorpha</taxon>
        <taxon>Tephritoidea</taxon>
        <taxon>Tephritidae</taxon>
        <taxon>Bactrocera</taxon>
        <taxon>Bactrocera</taxon>
    </lineage>
</organism>
<reference evidence="1" key="1">
    <citation type="submission" date="2015-06" db="EMBL/GenBank/DDBJ databases">
        <authorList>
            <person name="Hoefler B.C."/>
            <person name="Straight P.D."/>
        </authorList>
    </citation>
    <scope>NUCLEOTIDE SEQUENCE</scope>
</reference>
<name>A0A0K8URR6_BACLA</name>
<feature type="non-terminal residue" evidence="1">
    <location>
        <position position="536"/>
    </location>
</feature>
<gene>
    <name evidence="1" type="ORF">c3_g1_i1</name>
    <name evidence="2" type="ORF">c3_g1_i3</name>
</gene>
<proteinExistence type="predicted"/>
<protein>
    <submittedName>
        <fullName evidence="1">Uncharacterized protein</fullName>
    </submittedName>
</protein>
<accession>A0A0K8URR6</accession>
<evidence type="ECO:0000313" key="1">
    <source>
        <dbReference type="EMBL" id="JAI29382.1"/>
    </source>
</evidence>
<dbReference type="EMBL" id="GDHF01002133">
    <property type="protein sequence ID" value="JAI50181.1"/>
    <property type="molecule type" value="Transcribed_RNA"/>
</dbReference>